<keyword evidence="4" id="KW-1185">Reference proteome</keyword>
<gene>
    <name evidence="3" type="ORF">BKA67DRAFT_546252</name>
</gene>
<sequence>MPHTAPESCDDRGMDLQGSEDVSERQLVSNSVQVYMHREQSRGDNSEPSDLSASQLHDQAIIHFRDYERKHEVFYLDRSVEKLKRALDVANRNPKGSRPSQELIAINHDLIRMFANRYMHTRNEADLQAGISAGYNLVGILPVNDSTREQFLATIGYLHGLRYTRTGNKDDLDGAITGAQITLRDSPLDSLDHQDMRLNLAGWLLDRYHDTVSRNPDDLNGAIEGASLATRVLRHHDPSQQKRAVALLILASALYARFEGNEDAGAINKAIETLQEALLVIPGSHQLRPQKMMDLGTFRGHRFLCSGNIDDIQNVIHSIAEAQELIEPVGGDAFANTLDRLERWAMPRYVTTGMASTLDRFLLLTEEAARQYPNHPTVLYHLAKHLLLRSDRTDSKEDIDLAVETLKPLLTITNQSLYQLEKVLCTLTNALSRRFSYSQNLIDVDEAILLAMQALELPATSNTTRMSTKLVLCTSLISRFEATKDKKNLDEAVELVKALVESVPPNYLDRPTMLSVYGEVLVSRYETYRNPADIDLGISLQEEAVSLVSEDDIRRPKIASCLGVLLRRRFERSDNIEDLNLAIDMMAFAVNYGPPIMHYRSKMQINLGVFLNLRYFRVGALEDANRAIEITESILNKGELSDSSLARCLTHLASTYTNRFLRLKVKDDVDMAIGLMQRAVDETPDGCENYVRFSVSLGQLLIRRSLLETNNRQKDDIDEGIEHLARWLKVMPEDDPGLLQAKIDLGNSLRRRFHLAYNTSDIDDSIEILSDASTNLENDHTLRADMFLALGKSLESRQQHTKDTTQQDRKEAVEAFSECFNSPKGLPRLRIAGADLAATILESWGRWEEALNLLKGALDLFVITSPRLLSRPDQQNQLKEFGGITSRATSVALNAGLPQYEALRLLEVGRGVMASLALERRVDVTMLDPGIASKFERARTKLETSQRLAHAVVDDDLACWVRQSRDRFDAEKDLQEIVTYIRSRPETKGFLDVPSLGDVTKVINDDTIVVLNESQSGCDAFLLDRIHGVRVVTLHKLIQPDVKYWVDKLRSERPRINPLMLEWLWAAVAEPVLEALGFKYQPSRTRLPRVWWIMVGMMSHLPIHAAGIHSNPTKTTLRCVVSAYAASLRAFVVSRTHSSQVDLRAQHKAVLVGMPTTPGYGSLPFATEEIRKLKDICPRLGLKPVELERPSKVDVMSHLADCSIFHFAGHGLSNPLDPSESGLMLEDGLLTVTDLQDKCYRNHGPFLGFLSACLTGANDMDALIDEGIHLISACQLAGFRHVIGTLWQVSDKTCVEVAERVYKAIAAADSNKDDAVCLGLHEAVVILRDTWAKQHFIQNEHADQVMDGQIVHTRDTKLKLKKSQPTSLIEANWIPYVCYSP</sequence>
<feature type="region of interest" description="Disordered" evidence="1">
    <location>
        <begin position="1"/>
        <end position="24"/>
    </location>
</feature>
<reference evidence="3" key="1">
    <citation type="journal article" date="2021" name="Nat. Commun.">
        <title>Genetic determinants of endophytism in the Arabidopsis root mycobiome.</title>
        <authorList>
            <person name="Mesny F."/>
            <person name="Miyauchi S."/>
            <person name="Thiergart T."/>
            <person name="Pickel B."/>
            <person name="Atanasova L."/>
            <person name="Karlsson M."/>
            <person name="Huettel B."/>
            <person name="Barry K.W."/>
            <person name="Haridas S."/>
            <person name="Chen C."/>
            <person name="Bauer D."/>
            <person name="Andreopoulos W."/>
            <person name="Pangilinan J."/>
            <person name="LaButti K."/>
            <person name="Riley R."/>
            <person name="Lipzen A."/>
            <person name="Clum A."/>
            <person name="Drula E."/>
            <person name="Henrissat B."/>
            <person name="Kohler A."/>
            <person name="Grigoriev I.V."/>
            <person name="Martin F.M."/>
            <person name="Hacquard S."/>
        </authorList>
    </citation>
    <scope>NUCLEOTIDE SEQUENCE</scope>
    <source>
        <strain evidence="3">MPI-SDFR-AT-0073</strain>
    </source>
</reference>
<dbReference type="Proteomes" id="UP000758603">
    <property type="component" value="Unassembled WGS sequence"/>
</dbReference>
<proteinExistence type="predicted"/>
<dbReference type="SUPFAM" id="SSF48452">
    <property type="entry name" value="TPR-like"/>
    <property type="match status" value="1"/>
</dbReference>
<evidence type="ECO:0000259" key="2">
    <source>
        <dbReference type="Pfam" id="PF12770"/>
    </source>
</evidence>
<organism evidence="3 4">
    <name type="scientific">Truncatella angustata</name>
    <dbReference type="NCBI Taxonomy" id="152316"/>
    <lineage>
        <taxon>Eukaryota</taxon>
        <taxon>Fungi</taxon>
        <taxon>Dikarya</taxon>
        <taxon>Ascomycota</taxon>
        <taxon>Pezizomycotina</taxon>
        <taxon>Sordariomycetes</taxon>
        <taxon>Xylariomycetidae</taxon>
        <taxon>Amphisphaeriales</taxon>
        <taxon>Sporocadaceae</taxon>
        <taxon>Truncatella</taxon>
    </lineage>
</organism>
<evidence type="ECO:0000313" key="3">
    <source>
        <dbReference type="EMBL" id="KAH6659932.1"/>
    </source>
</evidence>
<evidence type="ECO:0000256" key="1">
    <source>
        <dbReference type="SAM" id="MobiDB-lite"/>
    </source>
</evidence>
<dbReference type="InterPro" id="IPR024983">
    <property type="entry name" value="CHAT_dom"/>
</dbReference>
<feature type="domain" description="CHAT" evidence="2">
    <location>
        <begin position="1061"/>
        <end position="1315"/>
    </location>
</feature>
<accession>A0A9P8UXA8</accession>
<dbReference type="Pfam" id="PF12770">
    <property type="entry name" value="CHAT"/>
    <property type="match status" value="1"/>
</dbReference>
<dbReference type="RefSeq" id="XP_045964063.1">
    <property type="nucleotide sequence ID" value="XM_046101379.1"/>
</dbReference>
<dbReference type="EMBL" id="JAGPXC010000001">
    <property type="protein sequence ID" value="KAH6659932.1"/>
    <property type="molecule type" value="Genomic_DNA"/>
</dbReference>
<protein>
    <submittedName>
        <fullName evidence="3">CHAT domain-containing protein</fullName>
    </submittedName>
</protein>
<dbReference type="InterPro" id="IPR011990">
    <property type="entry name" value="TPR-like_helical_dom_sf"/>
</dbReference>
<name>A0A9P8UXA8_9PEZI</name>
<comment type="caution">
    <text evidence="3">The sequence shown here is derived from an EMBL/GenBank/DDBJ whole genome shotgun (WGS) entry which is preliminary data.</text>
</comment>
<dbReference type="Gene3D" id="1.25.40.10">
    <property type="entry name" value="Tetratricopeptide repeat domain"/>
    <property type="match status" value="1"/>
</dbReference>
<dbReference type="OrthoDB" id="9991317at2759"/>
<evidence type="ECO:0000313" key="4">
    <source>
        <dbReference type="Proteomes" id="UP000758603"/>
    </source>
</evidence>
<dbReference type="GeneID" id="70130271"/>